<keyword evidence="2" id="KW-1133">Transmembrane helix</keyword>
<dbReference type="RefSeq" id="XP_022926380.1">
    <property type="nucleotide sequence ID" value="XM_023070612.1"/>
</dbReference>
<reference evidence="4 5" key="1">
    <citation type="submission" date="2025-04" db="UniProtKB">
        <authorList>
            <consortium name="RefSeq"/>
        </authorList>
    </citation>
    <scope>IDENTIFICATION</scope>
    <source>
        <tissue evidence="4 5">Young leaves</tissue>
    </source>
</reference>
<sequence>MNPSTSFNLIAAMSSSSSPSSSNTPTVSISITSDPLFSTLLSFFALTLLYFPRLLWRILFSPIFLLTGFLLLSLLRLGATQRSFLRQTSDNNNQIECEESAESVAAVQSESSTAVSEAVSGGSKCADSVSCACFEESFVQWNVRAPLEVIYEEYEGEDHDKEASNESDPEPRQVRIGLERYPSLSLYYPETDSDSSSEDNFPRTGDWDSLDDNLCLMWDEDEDRDELIEIALDKTNKKASEFLLEEDNLIEIEIDISPTRKSDEFPHEQ</sequence>
<keyword evidence="3" id="KW-1185">Reference proteome</keyword>
<evidence type="ECO:0000313" key="5">
    <source>
        <dbReference type="RefSeq" id="XP_022926380.1"/>
    </source>
</evidence>
<evidence type="ECO:0000256" key="1">
    <source>
        <dbReference type="SAM" id="MobiDB-lite"/>
    </source>
</evidence>
<dbReference type="GeneID" id="111433544"/>
<keyword evidence="2" id="KW-0812">Transmembrane</keyword>
<evidence type="ECO:0000256" key="2">
    <source>
        <dbReference type="SAM" id="Phobius"/>
    </source>
</evidence>
<dbReference type="PANTHER" id="PTHR37746:SF1">
    <property type="entry name" value="TRANSMEMBRANE PROTEIN"/>
    <property type="match status" value="1"/>
</dbReference>
<keyword evidence="2" id="KW-0472">Membrane</keyword>
<feature type="region of interest" description="Disordered" evidence="1">
    <location>
        <begin position="156"/>
        <end position="176"/>
    </location>
</feature>
<dbReference type="AlphaFoldDB" id="A0A6J1EEY1"/>
<evidence type="ECO:0000313" key="3">
    <source>
        <dbReference type="Proteomes" id="UP000504609"/>
    </source>
</evidence>
<feature type="compositionally biased region" description="Basic and acidic residues" evidence="1">
    <location>
        <begin position="158"/>
        <end position="173"/>
    </location>
</feature>
<evidence type="ECO:0000313" key="4">
    <source>
        <dbReference type="RefSeq" id="XP_022926379.1"/>
    </source>
</evidence>
<dbReference type="Proteomes" id="UP000504609">
    <property type="component" value="Unplaced"/>
</dbReference>
<proteinExistence type="predicted"/>
<dbReference type="PANTHER" id="PTHR37746">
    <property type="entry name" value="TRANSMEMBRANE PROTEIN"/>
    <property type="match status" value="1"/>
</dbReference>
<feature type="transmembrane region" description="Helical" evidence="2">
    <location>
        <begin position="54"/>
        <end position="77"/>
    </location>
</feature>
<organism evidence="3 4">
    <name type="scientific">Cucurbita moschata</name>
    <name type="common">Winter crookneck squash</name>
    <name type="synonym">Cucurbita pepo var. moschata</name>
    <dbReference type="NCBI Taxonomy" id="3662"/>
    <lineage>
        <taxon>Eukaryota</taxon>
        <taxon>Viridiplantae</taxon>
        <taxon>Streptophyta</taxon>
        <taxon>Embryophyta</taxon>
        <taxon>Tracheophyta</taxon>
        <taxon>Spermatophyta</taxon>
        <taxon>Magnoliopsida</taxon>
        <taxon>eudicotyledons</taxon>
        <taxon>Gunneridae</taxon>
        <taxon>Pentapetalae</taxon>
        <taxon>rosids</taxon>
        <taxon>fabids</taxon>
        <taxon>Cucurbitales</taxon>
        <taxon>Cucurbitaceae</taxon>
        <taxon>Cucurbiteae</taxon>
        <taxon>Cucurbita</taxon>
    </lineage>
</organism>
<name>A0A6J1EEY1_CUCMO</name>
<accession>A0A6J1EEY1</accession>
<dbReference type="KEGG" id="cmos:111433544"/>
<gene>
    <name evidence="4 5" type="primary">LOC111433544</name>
</gene>
<protein>
    <submittedName>
        <fullName evidence="4 5">Uncharacterized protein LOC111433544</fullName>
    </submittedName>
</protein>
<dbReference type="RefSeq" id="XP_022926379.1">
    <property type="nucleotide sequence ID" value="XM_023070611.1"/>
</dbReference>